<dbReference type="Gene3D" id="3.20.20.100">
    <property type="entry name" value="NADP-dependent oxidoreductase domain"/>
    <property type="match status" value="1"/>
</dbReference>
<gene>
    <name evidence="2" type="ORF">FKV23_04965</name>
</gene>
<dbReference type="InterPro" id="IPR023210">
    <property type="entry name" value="NADP_OxRdtase_dom"/>
</dbReference>
<evidence type="ECO:0000313" key="3">
    <source>
        <dbReference type="Proteomes" id="UP000317199"/>
    </source>
</evidence>
<dbReference type="Pfam" id="PF00248">
    <property type="entry name" value="Aldo_ket_red"/>
    <property type="match status" value="1"/>
</dbReference>
<dbReference type="SUPFAM" id="SSF51430">
    <property type="entry name" value="NAD(P)-linked oxidoreductase"/>
    <property type="match status" value="1"/>
</dbReference>
<dbReference type="OrthoDB" id="9772407at2"/>
<dbReference type="AlphaFoldDB" id="A0A514BQD2"/>
<feature type="domain" description="NADP-dependent oxidoreductase" evidence="1">
    <location>
        <begin position="2"/>
        <end position="50"/>
    </location>
</feature>
<proteinExistence type="predicted"/>
<organism evidence="2 3">
    <name type="scientific">Marilutibacter alkalisoli</name>
    <dbReference type="NCBI Taxonomy" id="2591633"/>
    <lineage>
        <taxon>Bacteria</taxon>
        <taxon>Pseudomonadati</taxon>
        <taxon>Pseudomonadota</taxon>
        <taxon>Gammaproteobacteria</taxon>
        <taxon>Lysobacterales</taxon>
        <taxon>Lysobacteraceae</taxon>
        <taxon>Marilutibacter</taxon>
    </lineage>
</organism>
<sequence>MPQIALNRLLQRPTVSTVVIGARDEEQLKQNLGAVGWNLSPEQAARLDDASTVTLPYPYWHQRGFEERNPSLV</sequence>
<keyword evidence="3" id="KW-1185">Reference proteome</keyword>
<dbReference type="EMBL" id="CP041242">
    <property type="protein sequence ID" value="QDH69515.1"/>
    <property type="molecule type" value="Genomic_DNA"/>
</dbReference>
<name>A0A514BQD2_9GAMM</name>
<accession>A0A514BQD2</accession>
<protein>
    <submittedName>
        <fullName evidence="2">Aldo/keto reductase</fullName>
    </submittedName>
</protein>
<evidence type="ECO:0000259" key="1">
    <source>
        <dbReference type="Pfam" id="PF00248"/>
    </source>
</evidence>
<dbReference type="InterPro" id="IPR036812">
    <property type="entry name" value="NAD(P)_OxRdtase_dom_sf"/>
</dbReference>
<evidence type="ECO:0000313" key="2">
    <source>
        <dbReference type="EMBL" id="QDH69515.1"/>
    </source>
</evidence>
<reference evidence="2 3" key="1">
    <citation type="submission" date="2019-06" db="EMBL/GenBank/DDBJ databases">
        <title>Lysobacter alkalisoli sp. nov. isolated from saline-alkali soil.</title>
        <authorList>
            <person name="Sun J.-Q."/>
            <person name="Xu L."/>
        </authorList>
    </citation>
    <scope>NUCLEOTIDE SEQUENCE [LARGE SCALE GENOMIC DNA]</scope>
    <source>
        <strain evidence="2 3">SJ-36</strain>
    </source>
</reference>
<dbReference type="Proteomes" id="UP000317199">
    <property type="component" value="Chromosome"/>
</dbReference>
<dbReference type="KEGG" id="lyj:FKV23_04965"/>